<dbReference type="PROSITE" id="PS50893">
    <property type="entry name" value="ABC_TRANSPORTER_2"/>
    <property type="match status" value="1"/>
</dbReference>
<dbReference type="FunFam" id="3.40.50.300:FF:001695">
    <property type="entry name" value="ATP-binding cassette sub-family G member"/>
    <property type="match status" value="1"/>
</dbReference>
<keyword evidence="6 8" id="KW-0472">Membrane</keyword>
<evidence type="ECO:0000256" key="5">
    <source>
        <dbReference type="ARBA" id="ARBA00022989"/>
    </source>
</evidence>
<feature type="transmembrane region" description="Helical" evidence="8">
    <location>
        <begin position="717"/>
        <end position="739"/>
    </location>
</feature>
<dbReference type="Gene3D" id="3.40.50.300">
    <property type="entry name" value="P-loop containing nucleotide triphosphate hydrolases"/>
    <property type="match status" value="1"/>
</dbReference>
<dbReference type="Pfam" id="PF00005">
    <property type="entry name" value="ABC_tran"/>
    <property type="match status" value="1"/>
</dbReference>
<reference evidence="11" key="2">
    <citation type="submission" date="2018-07" db="EMBL/GenBank/DDBJ databases">
        <authorList>
            <person name="Quirk P.G."/>
            <person name="Krulwich T.A."/>
        </authorList>
    </citation>
    <scope>NUCLEOTIDE SEQUENCE</scope>
</reference>
<evidence type="ECO:0000313" key="11">
    <source>
        <dbReference type="EMBL" id="SSX25431.1"/>
    </source>
</evidence>
<dbReference type="VEuPathDB" id="VectorBase:CSON012341"/>
<sequence length="888" mass="98554">MEMSTMGTPKMSREERRYSVPYGPNNQAPLPPGASEDLHAWSIYRQNLNSDFTDSALGSSDKSPLPYGNFQLRDTTVQSIINHPRYGPKSPLGSNMYTYLKFGLPRVFPPNGGSQRSHKPGPGPGRGRINRGFRDSNMQAGSSGYDSSDNETTRASRAPPKNLRKFRSESDFRMLNSVVHNSNVGDHHMHSRPSSRAHGGIPVTALKQVNSRASIAGTHYTQHNGIHHRSNGHLRSHSEADLLAAAELNYDYDPRGYDTRDMRSIRGGGDPYMSRRQSIHNLIYPNIQVHCLDVSPMVRGVSLQAKAGDLFAVMATSSSEGTMLMETLSGLRERISGEILVNGQHVGKKLLRKLCGYVPAAENAPLDPRMNVQSTLRYHSMLRGPVDKSDIKDRIDILVEDLGLSAIRSANISRLTHSEKQRLNVACQLLTQSSILVLDQATNNMDIFDTFFLVEYLRQWCNGSRMIIMTLQPPTFEILSMCSGVLLLSGGRVIFSGSRSDLPRHMGSLGYPCPPFKNPADYYLDLVTLDDLSAAALLESSSRIEALANAWDRITSEPPLAAPKASLPQPVIKAGTFGQCFALCKRSLSYKQPGSLLSWISRLILAAILSLLIGTIFWDVPASDPKLNLNDRLGYHHAIMTIGLWPLLLCFIRDTHEDRRYAEKDLKLDLYSRTSYILIQSIMSVLPSLCIWIAYLLPAHSMAGLYSYKNDSGIYMYLGYMLLFLMAIQTIALFCAHFLPTKVSSSVLLSLLVLTLSAVGGYMIHPSDISPYLKWMEVMSPQKWTTPVLTAYEFSKETLKSTVTLECKNKQIQHQEIIVKDTCPPPNGTAVLAEFKLLPEDHVIDPSSIFGSTAAALLFACTSVFILTLLVFLANCQKGFIRKSKKAK</sequence>
<feature type="transmembrane region" description="Helical" evidence="8">
    <location>
        <begin position="478"/>
        <end position="495"/>
    </location>
</feature>
<feature type="compositionally biased region" description="Polar residues" evidence="7">
    <location>
        <begin position="136"/>
        <end position="147"/>
    </location>
</feature>
<reference evidence="10" key="1">
    <citation type="submission" date="2018-04" db="EMBL/GenBank/DDBJ databases">
        <authorList>
            <person name="Go L.Y."/>
            <person name="Mitchell J.A."/>
        </authorList>
    </citation>
    <scope>NUCLEOTIDE SEQUENCE</scope>
    <source>
        <tissue evidence="10">Whole organism</tissue>
    </source>
</reference>
<feature type="domain" description="ABC transporter" evidence="9">
    <location>
        <begin position="282"/>
        <end position="515"/>
    </location>
</feature>
<feature type="transmembrane region" description="Helical" evidence="8">
    <location>
        <begin position="746"/>
        <end position="765"/>
    </location>
</feature>
<keyword evidence="3" id="KW-0813">Transport</keyword>
<dbReference type="GO" id="GO:0005886">
    <property type="term" value="C:plasma membrane"/>
    <property type="evidence" value="ECO:0007669"/>
    <property type="project" value="TreeGrafter"/>
</dbReference>
<gene>
    <name evidence="11" type="primary">CSON012341</name>
</gene>
<proteinExistence type="inferred from homology"/>
<dbReference type="GO" id="GO:0005524">
    <property type="term" value="F:ATP binding"/>
    <property type="evidence" value="ECO:0007669"/>
    <property type="project" value="InterPro"/>
</dbReference>
<feature type="transmembrane region" description="Helical" evidence="8">
    <location>
        <begin position="676"/>
        <end position="697"/>
    </location>
</feature>
<evidence type="ECO:0000256" key="8">
    <source>
        <dbReference type="SAM" id="Phobius"/>
    </source>
</evidence>
<dbReference type="EMBL" id="UFQS01000575">
    <property type="protein sequence ID" value="SSX05069.1"/>
    <property type="molecule type" value="Genomic_DNA"/>
</dbReference>
<organism evidence="11">
    <name type="scientific">Culicoides sonorensis</name>
    <name type="common">Biting midge</name>
    <dbReference type="NCBI Taxonomy" id="179676"/>
    <lineage>
        <taxon>Eukaryota</taxon>
        <taxon>Metazoa</taxon>
        <taxon>Ecdysozoa</taxon>
        <taxon>Arthropoda</taxon>
        <taxon>Hexapoda</taxon>
        <taxon>Insecta</taxon>
        <taxon>Pterygota</taxon>
        <taxon>Neoptera</taxon>
        <taxon>Endopterygota</taxon>
        <taxon>Diptera</taxon>
        <taxon>Nematocera</taxon>
        <taxon>Chironomoidea</taxon>
        <taxon>Ceratopogonidae</taxon>
        <taxon>Ceratopogoninae</taxon>
        <taxon>Culicoides</taxon>
        <taxon>Monoculicoides</taxon>
    </lineage>
</organism>
<keyword evidence="4 8" id="KW-0812">Transmembrane</keyword>
<feature type="transmembrane region" description="Helical" evidence="8">
    <location>
        <begin position="849"/>
        <end position="876"/>
    </location>
</feature>
<dbReference type="InterPro" id="IPR003439">
    <property type="entry name" value="ABC_transporter-like_ATP-bd"/>
</dbReference>
<feature type="region of interest" description="Disordered" evidence="7">
    <location>
        <begin position="108"/>
        <end position="169"/>
    </location>
</feature>
<dbReference type="GO" id="GO:0140359">
    <property type="term" value="F:ABC-type transporter activity"/>
    <property type="evidence" value="ECO:0007669"/>
    <property type="project" value="InterPro"/>
</dbReference>
<evidence type="ECO:0000256" key="7">
    <source>
        <dbReference type="SAM" id="MobiDB-lite"/>
    </source>
</evidence>
<dbReference type="PANTHER" id="PTHR48041:SF89">
    <property type="entry name" value="FI03229P"/>
    <property type="match status" value="1"/>
</dbReference>
<keyword evidence="5 8" id="KW-1133">Transmembrane helix</keyword>
<feature type="transmembrane region" description="Helical" evidence="8">
    <location>
        <begin position="596"/>
        <end position="618"/>
    </location>
</feature>
<evidence type="ECO:0000256" key="1">
    <source>
        <dbReference type="ARBA" id="ARBA00004141"/>
    </source>
</evidence>
<evidence type="ECO:0000313" key="10">
    <source>
        <dbReference type="EMBL" id="SSX05069.1"/>
    </source>
</evidence>
<dbReference type="SUPFAM" id="SSF52540">
    <property type="entry name" value="P-loop containing nucleoside triphosphate hydrolases"/>
    <property type="match status" value="1"/>
</dbReference>
<evidence type="ECO:0000259" key="9">
    <source>
        <dbReference type="PROSITE" id="PS50893"/>
    </source>
</evidence>
<dbReference type="EMBL" id="UFQT01000575">
    <property type="protein sequence ID" value="SSX25431.1"/>
    <property type="molecule type" value="Genomic_DNA"/>
</dbReference>
<evidence type="ECO:0000256" key="6">
    <source>
        <dbReference type="ARBA" id="ARBA00023136"/>
    </source>
</evidence>
<dbReference type="InterPro" id="IPR050352">
    <property type="entry name" value="ABCG_transporters"/>
</dbReference>
<dbReference type="AlphaFoldDB" id="A0A336M7S3"/>
<accession>A0A336M7S3</accession>
<dbReference type="OMA" id="TYEVFTM"/>
<name>A0A336M7S3_CULSO</name>
<comment type="subcellular location">
    <subcellularLocation>
        <location evidence="1">Membrane</location>
        <topology evidence="1">Multi-pass membrane protein</topology>
    </subcellularLocation>
</comment>
<evidence type="ECO:0000256" key="3">
    <source>
        <dbReference type="ARBA" id="ARBA00022448"/>
    </source>
</evidence>
<dbReference type="GO" id="GO:0016887">
    <property type="term" value="F:ATP hydrolysis activity"/>
    <property type="evidence" value="ECO:0007669"/>
    <property type="project" value="InterPro"/>
</dbReference>
<evidence type="ECO:0000256" key="2">
    <source>
        <dbReference type="ARBA" id="ARBA00005814"/>
    </source>
</evidence>
<comment type="similarity">
    <text evidence="2">Belongs to the ABC transporter superfamily. ABCG family. Eye pigment precursor importer (TC 3.A.1.204) subfamily.</text>
</comment>
<feature type="transmembrane region" description="Helical" evidence="8">
    <location>
        <begin position="638"/>
        <end position="655"/>
    </location>
</feature>
<protein>
    <submittedName>
        <fullName evidence="11">CSON012341 protein</fullName>
    </submittedName>
</protein>
<feature type="region of interest" description="Disordered" evidence="7">
    <location>
        <begin position="1"/>
        <end position="34"/>
    </location>
</feature>
<evidence type="ECO:0000256" key="4">
    <source>
        <dbReference type="ARBA" id="ARBA00022692"/>
    </source>
</evidence>
<dbReference type="InterPro" id="IPR013525">
    <property type="entry name" value="ABC2_TM"/>
</dbReference>
<dbReference type="InterPro" id="IPR027417">
    <property type="entry name" value="P-loop_NTPase"/>
</dbReference>
<dbReference type="PANTHER" id="PTHR48041">
    <property type="entry name" value="ABC TRANSPORTER G FAMILY MEMBER 28"/>
    <property type="match status" value="1"/>
</dbReference>
<dbReference type="Pfam" id="PF01061">
    <property type="entry name" value="ABC2_membrane"/>
    <property type="match status" value="1"/>
</dbReference>